<evidence type="ECO:0008006" key="3">
    <source>
        <dbReference type="Google" id="ProtNLM"/>
    </source>
</evidence>
<dbReference type="AlphaFoldDB" id="A0A0L8AI44"/>
<evidence type="ECO:0000313" key="2">
    <source>
        <dbReference type="Proteomes" id="UP000036908"/>
    </source>
</evidence>
<evidence type="ECO:0000313" key="1">
    <source>
        <dbReference type="EMBL" id="KOF01951.1"/>
    </source>
</evidence>
<keyword evidence="2" id="KW-1185">Reference proteome</keyword>
<reference evidence="2" key="1">
    <citation type="submission" date="2014-11" db="EMBL/GenBank/DDBJ databases">
        <title>Genome sequencing of Roseivirga sp. D-25.</title>
        <authorList>
            <person name="Selvaratnam C."/>
            <person name="Thevarajoo S."/>
            <person name="Goh K.M."/>
            <person name="Eee R."/>
            <person name="Chan K.-G."/>
            <person name="Chong C.S."/>
        </authorList>
    </citation>
    <scope>NUCLEOTIDE SEQUENCE [LARGE SCALE GENOMIC DNA]</scope>
    <source>
        <strain evidence="2">D-25</strain>
    </source>
</reference>
<accession>A0A0L8AI44</accession>
<dbReference type="EMBL" id="JSVA01000017">
    <property type="protein sequence ID" value="KOF01951.1"/>
    <property type="molecule type" value="Genomic_DNA"/>
</dbReference>
<name>A0A0L8AI44_9BACT</name>
<sequence>MKIIGEKLTQQEMLGVKGGLISCYCTNSPGSITACQTLVECMNIMSWLCDDGEAWCKEWGQETVE</sequence>
<gene>
    <name evidence="1" type="ORF">OB69_14530</name>
</gene>
<organism evidence="1 2">
    <name type="scientific">Roseivirga seohaensis subsp. aquiponti</name>
    <dbReference type="NCBI Taxonomy" id="1566026"/>
    <lineage>
        <taxon>Bacteria</taxon>
        <taxon>Pseudomonadati</taxon>
        <taxon>Bacteroidota</taxon>
        <taxon>Cytophagia</taxon>
        <taxon>Cytophagales</taxon>
        <taxon>Roseivirgaceae</taxon>
        <taxon>Roseivirga</taxon>
    </lineage>
</organism>
<dbReference type="RefSeq" id="WP_053224470.1">
    <property type="nucleotide sequence ID" value="NZ_JSVA01000017.1"/>
</dbReference>
<dbReference type="PATRIC" id="fig|1566026.4.peg.1217"/>
<proteinExistence type="predicted"/>
<protein>
    <recommendedName>
        <fullName evidence="3">Bacteriocin</fullName>
    </recommendedName>
</protein>
<dbReference type="PROSITE" id="PS51257">
    <property type="entry name" value="PROKAR_LIPOPROTEIN"/>
    <property type="match status" value="1"/>
</dbReference>
<comment type="caution">
    <text evidence="1">The sequence shown here is derived from an EMBL/GenBank/DDBJ whole genome shotgun (WGS) entry which is preliminary data.</text>
</comment>
<dbReference type="Proteomes" id="UP000036908">
    <property type="component" value="Unassembled WGS sequence"/>
</dbReference>